<dbReference type="InterPro" id="IPR011701">
    <property type="entry name" value="MFS"/>
</dbReference>
<keyword evidence="8" id="KW-1185">Reference proteome</keyword>
<feature type="transmembrane region" description="Helical" evidence="6">
    <location>
        <begin position="295"/>
        <end position="315"/>
    </location>
</feature>
<keyword evidence="2" id="KW-0813">Transport</keyword>
<comment type="caution">
    <text evidence="7">The sequence shown here is derived from an EMBL/GenBank/DDBJ whole genome shotgun (WGS) entry which is preliminary data.</text>
</comment>
<dbReference type="GO" id="GO:0022857">
    <property type="term" value="F:transmembrane transporter activity"/>
    <property type="evidence" value="ECO:0007669"/>
    <property type="project" value="InterPro"/>
</dbReference>
<feature type="transmembrane region" description="Helical" evidence="6">
    <location>
        <begin position="390"/>
        <end position="410"/>
    </location>
</feature>
<dbReference type="Gene3D" id="1.20.1250.20">
    <property type="entry name" value="MFS general substrate transporter like domains"/>
    <property type="match status" value="1"/>
</dbReference>
<feature type="transmembrane region" description="Helical" evidence="6">
    <location>
        <begin position="321"/>
        <end position="345"/>
    </location>
</feature>
<evidence type="ECO:0000256" key="6">
    <source>
        <dbReference type="SAM" id="Phobius"/>
    </source>
</evidence>
<feature type="transmembrane region" description="Helical" evidence="6">
    <location>
        <begin position="90"/>
        <end position="108"/>
    </location>
</feature>
<evidence type="ECO:0008006" key="9">
    <source>
        <dbReference type="Google" id="ProtNLM"/>
    </source>
</evidence>
<dbReference type="InterPro" id="IPR036259">
    <property type="entry name" value="MFS_trans_sf"/>
</dbReference>
<dbReference type="OrthoDB" id="9812189at2"/>
<keyword evidence="5 6" id="KW-0472">Membrane</keyword>
<dbReference type="GO" id="GO:0016020">
    <property type="term" value="C:membrane"/>
    <property type="evidence" value="ECO:0007669"/>
    <property type="project" value="UniProtKB-SubCell"/>
</dbReference>
<feature type="transmembrane region" description="Helical" evidence="6">
    <location>
        <begin position="153"/>
        <end position="171"/>
    </location>
</feature>
<feature type="transmembrane region" description="Helical" evidence="6">
    <location>
        <begin position="228"/>
        <end position="249"/>
    </location>
</feature>
<keyword evidence="4 6" id="KW-1133">Transmembrane helix</keyword>
<dbReference type="AlphaFoldDB" id="V8QSZ7"/>
<proteinExistence type="predicted"/>
<feature type="transmembrane region" description="Helical" evidence="6">
    <location>
        <begin position="21"/>
        <end position="44"/>
    </location>
</feature>
<feature type="transmembrane region" description="Helical" evidence="6">
    <location>
        <begin position="269"/>
        <end position="288"/>
    </location>
</feature>
<dbReference type="Proteomes" id="UP000018733">
    <property type="component" value="Unassembled WGS sequence"/>
</dbReference>
<evidence type="ECO:0000256" key="2">
    <source>
        <dbReference type="ARBA" id="ARBA00022448"/>
    </source>
</evidence>
<evidence type="ECO:0000256" key="4">
    <source>
        <dbReference type="ARBA" id="ARBA00022989"/>
    </source>
</evidence>
<dbReference type="eggNOG" id="COG2271">
    <property type="taxonomic scope" value="Bacteria"/>
</dbReference>
<gene>
    <name evidence="7" type="ORF">W822_16655</name>
</gene>
<evidence type="ECO:0000256" key="5">
    <source>
        <dbReference type="ARBA" id="ARBA00023136"/>
    </source>
</evidence>
<reference evidence="7 8" key="1">
    <citation type="journal article" date="2014" name="Genome Announc.">
        <title>Draft Genome Sequence of Advenella kashmirensis Strain W13003, a Polycyclic Aromatic Hydrocarbon-Degrading Bacterium.</title>
        <authorList>
            <person name="Wang X."/>
            <person name="Jin D."/>
            <person name="Zhou L."/>
            <person name="Wu L."/>
            <person name="An W."/>
            <person name="Zhao L."/>
        </authorList>
    </citation>
    <scope>NUCLEOTIDE SEQUENCE [LARGE SCALE GENOMIC DNA]</scope>
    <source>
        <strain evidence="7 8">W13003</strain>
    </source>
</reference>
<evidence type="ECO:0000256" key="3">
    <source>
        <dbReference type="ARBA" id="ARBA00022692"/>
    </source>
</evidence>
<evidence type="ECO:0000313" key="7">
    <source>
        <dbReference type="EMBL" id="ETF02455.1"/>
    </source>
</evidence>
<feature type="transmembrane region" description="Helical" evidence="6">
    <location>
        <begin position="366"/>
        <end position="384"/>
    </location>
</feature>
<evidence type="ECO:0000313" key="8">
    <source>
        <dbReference type="Proteomes" id="UP000018733"/>
    </source>
</evidence>
<dbReference type="STRING" id="1424334.W822_16655"/>
<dbReference type="PANTHER" id="PTHR12778:SF10">
    <property type="entry name" value="MAJOR FACILITATOR SUPERFAMILY DOMAIN-CONTAINING PROTEIN 3"/>
    <property type="match status" value="1"/>
</dbReference>
<dbReference type="Pfam" id="PF07690">
    <property type="entry name" value="MFS_1"/>
    <property type="match status" value="1"/>
</dbReference>
<sequence length="415" mass="44127">MDTMTTQTATTRPQASSSPSGEYLAIALMYFAQGVPIGLAFNALGAMIRHGGHSVAAVGLTGLAFLPWALKFLWSGPVENACARWGMPRFLWSTQAMIVATCLVMIPFPPSASLYTVIALIVLLNLLCATQDIVTNSYAVLRFQGRRAGAANAIQIAGFIGGMLIGGGGLLQVYSSLGWTVTMLILAILMAVVYLPLLLIPGWRNTAAATTATASRVRLRDLAKHRDLGWALLLALSFKFAGTAVSTLAQPWLLDKGFDLEQIGRLQMSNLVFVAIGGACIGIPLLRYAGNRRAVLVAMILSGLLMGTAWMLQFLGAFSSMALYAAFALQSLFEGAMFVTIWALFMNWSSKDRPGTDFTVMQCCEGFGNAIAAGMIGGLGQAYGYGDAFAIAWASAAGVLLITAICLPRLQLVDK</sequence>
<feature type="transmembrane region" description="Helical" evidence="6">
    <location>
        <begin position="177"/>
        <end position="200"/>
    </location>
</feature>
<evidence type="ECO:0000256" key="1">
    <source>
        <dbReference type="ARBA" id="ARBA00004141"/>
    </source>
</evidence>
<dbReference type="PANTHER" id="PTHR12778">
    <property type="entry name" value="SOLUTE CARRIER FAMILY 33 ACETYL-COA TRANSPORTER -RELATED"/>
    <property type="match status" value="1"/>
</dbReference>
<dbReference type="EMBL" id="AYXT01000010">
    <property type="protein sequence ID" value="ETF02455.1"/>
    <property type="molecule type" value="Genomic_DNA"/>
</dbReference>
<dbReference type="SUPFAM" id="SSF103473">
    <property type="entry name" value="MFS general substrate transporter"/>
    <property type="match status" value="1"/>
</dbReference>
<organism evidence="7 8">
    <name type="scientific">Advenella kashmirensis W13003</name>
    <dbReference type="NCBI Taxonomy" id="1424334"/>
    <lineage>
        <taxon>Bacteria</taxon>
        <taxon>Pseudomonadati</taxon>
        <taxon>Pseudomonadota</taxon>
        <taxon>Betaproteobacteria</taxon>
        <taxon>Burkholderiales</taxon>
        <taxon>Alcaligenaceae</taxon>
    </lineage>
</organism>
<comment type="subcellular location">
    <subcellularLocation>
        <location evidence="1">Membrane</location>
        <topology evidence="1">Multi-pass membrane protein</topology>
    </subcellularLocation>
</comment>
<dbReference type="PATRIC" id="fig|1424334.3.peg.3347"/>
<dbReference type="InterPro" id="IPR004752">
    <property type="entry name" value="AmpG_permease/AT-1"/>
</dbReference>
<feature type="transmembrane region" description="Helical" evidence="6">
    <location>
        <begin position="50"/>
        <end position="70"/>
    </location>
</feature>
<dbReference type="HOGENOM" id="CLU_029352_4_2_4"/>
<keyword evidence="3 6" id="KW-0812">Transmembrane</keyword>
<protein>
    <recommendedName>
        <fullName evidence="9">MFS transporter</fullName>
    </recommendedName>
</protein>
<name>V8QSZ7_9BURK</name>
<accession>V8QSZ7</accession>